<evidence type="ECO:0000256" key="2">
    <source>
        <dbReference type="ARBA" id="ARBA00022898"/>
    </source>
</evidence>
<keyword evidence="5" id="KW-1185">Reference proteome</keyword>
<dbReference type="GO" id="GO:0033806">
    <property type="term" value="F:fluorothreonine transaldolase activity"/>
    <property type="evidence" value="ECO:0007669"/>
    <property type="project" value="UniProtKB-EC"/>
</dbReference>
<dbReference type="InterPro" id="IPR015421">
    <property type="entry name" value="PyrdxlP-dep_Trfase_major"/>
</dbReference>
<dbReference type="GO" id="GO:0019264">
    <property type="term" value="P:glycine biosynthetic process from serine"/>
    <property type="evidence" value="ECO:0007669"/>
    <property type="project" value="TreeGrafter"/>
</dbReference>
<dbReference type="EC" id="2.2.1.8" evidence="4"/>
<keyword evidence="4" id="KW-0808">Transferase</keyword>
<dbReference type="PANTHER" id="PTHR11680">
    <property type="entry name" value="SERINE HYDROXYMETHYLTRANSFERASE"/>
    <property type="match status" value="1"/>
</dbReference>
<dbReference type="Gene3D" id="3.40.640.10">
    <property type="entry name" value="Type I PLP-dependent aspartate aminotransferase-like (Major domain)"/>
    <property type="match status" value="1"/>
</dbReference>
<sequence length="419" mass="47095">MVKMIVQEKLRKYAELLDNFEKNNSNTIPLCAAETIVSNLVKAPLRSSFSERYIKSGIKNFDASKEFIGSQYIYPVYQLISEICLELFGAQYADARPLSGMNAVLTSLMSITNHGDNILLLHPDAGAHESYPQICDRLGLKTTYIPFDLDNIRYDIDETNKLLNNQKYKAIVIPPSDLIDQPPLDKLIIPIETIVFYDCTQSFGLIASGHHLNPMKLSNQVILLGGTHKTISGPTCGLILCNDKHLSTILENKITPIYVRNPHPHHIASLLMALIEFIEYGTEYMKNIITTSNTLGCLLSKHGFSVKKIDKLHYSNTHQLFISLNKNDAINMEKNARLLNISLDKKSKKMYGDAGIRIGVQAITRLGWGKEELDILASILSKMKYEHLSPSIIKMASQLRGRDKLIYTIDASAHEFLNT</sequence>
<dbReference type="PANTHER" id="PTHR11680:SF35">
    <property type="entry name" value="SERINE HYDROXYMETHYLTRANSFERASE 1"/>
    <property type="match status" value="1"/>
</dbReference>
<evidence type="ECO:0000313" key="4">
    <source>
        <dbReference type="EMBL" id="SHO54927.1"/>
    </source>
</evidence>
<dbReference type="SUPFAM" id="SSF53383">
    <property type="entry name" value="PLP-dependent transferases"/>
    <property type="match status" value="1"/>
</dbReference>
<protein>
    <submittedName>
        <fullName evidence="4">Fluorothreonine transaldolase</fullName>
        <ecNumber evidence="4">2.2.1.8</ecNumber>
    </submittedName>
</protein>
<dbReference type="InterPro" id="IPR039429">
    <property type="entry name" value="SHMT-like_dom"/>
</dbReference>
<evidence type="ECO:0000259" key="3">
    <source>
        <dbReference type="Pfam" id="PF00464"/>
    </source>
</evidence>
<evidence type="ECO:0000313" key="5">
    <source>
        <dbReference type="Proteomes" id="UP000184600"/>
    </source>
</evidence>
<dbReference type="GO" id="GO:0005737">
    <property type="term" value="C:cytoplasm"/>
    <property type="evidence" value="ECO:0007669"/>
    <property type="project" value="TreeGrafter"/>
</dbReference>
<dbReference type="InterPro" id="IPR049943">
    <property type="entry name" value="Ser_HO-MeTrfase-like"/>
</dbReference>
<name>A0A1M7YQP8_9VIBR</name>
<organism evidence="4 5">
    <name type="scientific">Vibrio quintilis</name>
    <dbReference type="NCBI Taxonomy" id="1117707"/>
    <lineage>
        <taxon>Bacteria</taxon>
        <taxon>Pseudomonadati</taxon>
        <taxon>Pseudomonadota</taxon>
        <taxon>Gammaproteobacteria</taxon>
        <taxon>Vibrionales</taxon>
        <taxon>Vibrionaceae</taxon>
        <taxon>Vibrio</taxon>
    </lineage>
</organism>
<dbReference type="GO" id="GO:0030170">
    <property type="term" value="F:pyridoxal phosphate binding"/>
    <property type="evidence" value="ECO:0007669"/>
    <property type="project" value="TreeGrafter"/>
</dbReference>
<dbReference type="STRING" id="1117707.VQ7734_00646"/>
<dbReference type="InterPro" id="IPR015424">
    <property type="entry name" value="PyrdxlP-dep_Trfase"/>
</dbReference>
<gene>
    <name evidence="4" type="ORF">VQ7734_00646</name>
</gene>
<accession>A0A1M7YQP8</accession>
<dbReference type="Gene3D" id="3.90.1150.10">
    <property type="entry name" value="Aspartate Aminotransferase, domain 1"/>
    <property type="match status" value="1"/>
</dbReference>
<dbReference type="GO" id="GO:0004372">
    <property type="term" value="F:glycine hydroxymethyltransferase activity"/>
    <property type="evidence" value="ECO:0007669"/>
    <property type="project" value="TreeGrafter"/>
</dbReference>
<dbReference type="RefSeq" id="WP_073579832.1">
    <property type="nucleotide sequence ID" value="NZ_AP024897.1"/>
</dbReference>
<comment type="cofactor">
    <cofactor evidence="1">
        <name>pyridoxal 5'-phosphate</name>
        <dbReference type="ChEBI" id="CHEBI:597326"/>
    </cofactor>
</comment>
<reference evidence="5" key="1">
    <citation type="submission" date="2016-12" db="EMBL/GenBank/DDBJ databases">
        <authorList>
            <person name="Rodrigo-Torres L."/>
            <person name="Arahal R.D."/>
            <person name="Lucena T."/>
        </authorList>
    </citation>
    <scope>NUCLEOTIDE SEQUENCE [LARGE SCALE GENOMIC DNA]</scope>
</reference>
<keyword evidence="2" id="KW-0663">Pyridoxal phosphate</keyword>
<feature type="domain" description="Serine hydroxymethyltransferase-like" evidence="3">
    <location>
        <begin position="14"/>
        <end position="379"/>
    </location>
</feature>
<evidence type="ECO:0000256" key="1">
    <source>
        <dbReference type="ARBA" id="ARBA00001933"/>
    </source>
</evidence>
<dbReference type="Pfam" id="PF00464">
    <property type="entry name" value="SHMT"/>
    <property type="match status" value="1"/>
</dbReference>
<dbReference type="InterPro" id="IPR015422">
    <property type="entry name" value="PyrdxlP-dep_Trfase_small"/>
</dbReference>
<dbReference type="GO" id="GO:0046653">
    <property type="term" value="P:tetrahydrofolate metabolic process"/>
    <property type="evidence" value="ECO:0007669"/>
    <property type="project" value="TreeGrafter"/>
</dbReference>
<proteinExistence type="predicted"/>
<dbReference type="EMBL" id="FRFG01000009">
    <property type="protein sequence ID" value="SHO54927.1"/>
    <property type="molecule type" value="Genomic_DNA"/>
</dbReference>
<dbReference type="Proteomes" id="UP000184600">
    <property type="component" value="Unassembled WGS sequence"/>
</dbReference>
<dbReference type="OrthoDB" id="9803846at2"/>
<dbReference type="AlphaFoldDB" id="A0A1M7YQP8"/>